<evidence type="ECO:0000256" key="9">
    <source>
        <dbReference type="PROSITE-ProRule" id="PRU00284"/>
    </source>
</evidence>
<comment type="similarity">
    <text evidence="8">Belongs to the methyl-accepting chemotaxis (MCP) protein family.</text>
</comment>
<dbReference type="RefSeq" id="WP_191738734.1">
    <property type="nucleotide sequence ID" value="NZ_JACSQB010000013.1"/>
</dbReference>
<keyword evidence="3" id="KW-0145">Chemotaxis</keyword>
<feature type="transmembrane region" description="Helical" evidence="10">
    <location>
        <begin position="185"/>
        <end position="204"/>
    </location>
</feature>
<sequence>MAYVEPNGKAYLTSGETIDISNEEHFKKALSGGVSISEPFIDQISGDTIIVYSVPIKDSSGRVKGVITATRDLERINAMIAKVTFGETGKAFMLDKSGTITAHPNLEVVKRRDNIIEMSKDNEKLKEMAEICERMVSGQKNAESCINNGVEQYIAYAPIETTGWSIGIFMNSEEVLSAVNKTKNMITIISIAAIVISIIITLLLTKSIKKSISTTVGHLEVLASGDFTEEVSKKLLNSGDEFTHIGKAIEKMQVSMSEAISTVQNNAFAIDENTESLSSLSVEMSSSIDNVANSIQDVAKGMETQSGDLVYMVSILNEFNVQLDKVIKSVKIIEDSTSEIHLKANDSNKDMNNIINSVDTVTSSFGVLVEKIQNVEGNINKINEITTLIKGISDQTNLLALNAAIEAARAGEAGKGFSVVADEIRKLAEQSKNSTENIVNLINTISQDTENMVETTDMVSNQLLAQKNNITTAIESFTEITNAVNEMTPKIEETTKIAIDINHRKDDIIHKVESTSSVAEEVSASSEEIAATSQEVSASTQEISALAEELSNMTNSMKTLVELFKVKNF</sequence>
<comment type="subcellular location">
    <subcellularLocation>
        <location evidence="1">Cell membrane</location>
        <topology evidence="1">Multi-pass membrane protein</topology>
    </subcellularLocation>
</comment>
<evidence type="ECO:0000256" key="3">
    <source>
        <dbReference type="ARBA" id="ARBA00022500"/>
    </source>
</evidence>
<keyword evidence="14" id="KW-1185">Reference proteome</keyword>
<dbReference type="EMBL" id="JACSQB010000013">
    <property type="protein sequence ID" value="MBD8045757.1"/>
    <property type="molecule type" value="Genomic_DNA"/>
</dbReference>
<evidence type="ECO:0000256" key="7">
    <source>
        <dbReference type="ARBA" id="ARBA00023224"/>
    </source>
</evidence>
<feature type="domain" description="Methyl-accepting transducer" evidence="11">
    <location>
        <begin position="280"/>
        <end position="544"/>
    </location>
</feature>
<keyword evidence="5 10" id="KW-1133">Transmembrane helix</keyword>
<evidence type="ECO:0000256" key="1">
    <source>
        <dbReference type="ARBA" id="ARBA00004651"/>
    </source>
</evidence>
<keyword evidence="7 9" id="KW-0807">Transducer</keyword>
<comment type="caution">
    <text evidence="13">The sequence shown here is derived from an EMBL/GenBank/DDBJ whole genome shotgun (WGS) entry which is preliminary data.</text>
</comment>
<evidence type="ECO:0000259" key="11">
    <source>
        <dbReference type="PROSITE" id="PS50111"/>
    </source>
</evidence>
<dbReference type="CDD" id="cd12912">
    <property type="entry name" value="PDC2_MCP_like"/>
    <property type="match status" value="1"/>
</dbReference>
<dbReference type="Pfam" id="PF00015">
    <property type="entry name" value="MCPsignal"/>
    <property type="match status" value="1"/>
</dbReference>
<dbReference type="Pfam" id="PF02743">
    <property type="entry name" value="dCache_1"/>
    <property type="match status" value="1"/>
</dbReference>
<evidence type="ECO:0000256" key="2">
    <source>
        <dbReference type="ARBA" id="ARBA00022475"/>
    </source>
</evidence>
<accession>A0ABR8YNE1</accession>
<evidence type="ECO:0000256" key="6">
    <source>
        <dbReference type="ARBA" id="ARBA00023136"/>
    </source>
</evidence>
<dbReference type="PROSITE" id="PS50885">
    <property type="entry name" value="HAMP"/>
    <property type="match status" value="1"/>
</dbReference>
<dbReference type="PROSITE" id="PS50111">
    <property type="entry name" value="CHEMOTAXIS_TRANSDUC_2"/>
    <property type="match status" value="1"/>
</dbReference>
<dbReference type="Gene3D" id="6.10.340.10">
    <property type="match status" value="1"/>
</dbReference>
<dbReference type="CDD" id="cd12914">
    <property type="entry name" value="PDC1_DGC_like"/>
    <property type="match status" value="1"/>
</dbReference>
<keyword evidence="2" id="KW-1003">Cell membrane</keyword>
<feature type="domain" description="HAMP" evidence="12">
    <location>
        <begin position="206"/>
        <end position="261"/>
    </location>
</feature>
<dbReference type="SUPFAM" id="SSF58104">
    <property type="entry name" value="Methyl-accepting chemotaxis protein (MCP) signaling domain"/>
    <property type="match status" value="1"/>
</dbReference>
<dbReference type="Gene3D" id="3.30.450.20">
    <property type="entry name" value="PAS domain"/>
    <property type="match status" value="1"/>
</dbReference>
<dbReference type="Gene3D" id="1.10.287.950">
    <property type="entry name" value="Methyl-accepting chemotaxis protein"/>
    <property type="match status" value="1"/>
</dbReference>
<name>A0ABR8YNE1_9CLOT</name>
<evidence type="ECO:0000256" key="10">
    <source>
        <dbReference type="SAM" id="Phobius"/>
    </source>
</evidence>
<evidence type="ECO:0000313" key="13">
    <source>
        <dbReference type="EMBL" id="MBD8045757.1"/>
    </source>
</evidence>
<evidence type="ECO:0000256" key="4">
    <source>
        <dbReference type="ARBA" id="ARBA00022692"/>
    </source>
</evidence>
<evidence type="ECO:0000256" key="8">
    <source>
        <dbReference type="ARBA" id="ARBA00029447"/>
    </source>
</evidence>
<dbReference type="PANTHER" id="PTHR32089">
    <property type="entry name" value="METHYL-ACCEPTING CHEMOTAXIS PROTEIN MCPB"/>
    <property type="match status" value="1"/>
</dbReference>
<organism evidence="13 14">
    <name type="scientific">Clostridium faecium</name>
    <dbReference type="NCBI Taxonomy" id="2762223"/>
    <lineage>
        <taxon>Bacteria</taxon>
        <taxon>Bacillati</taxon>
        <taxon>Bacillota</taxon>
        <taxon>Clostridia</taxon>
        <taxon>Eubacteriales</taxon>
        <taxon>Clostridiaceae</taxon>
        <taxon>Clostridium</taxon>
    </lineage>
</organism>
<dbReference type="InterPro" id="IPR003660">
    <property type="entry name" value="HAMP_dom"/>
</dbReference>
<gene>
    <name evidence="13" type="ORF">H9637_01635</name>
</gene>
<evidence type="ECO:0000259" key="12">
    <source>
        <dbReference type="PROSITE" id="PS50885"/>
    </source>
</evidence>
<protein>
    <submittedName>
        <fullName evidence="13">Methyl-accepting chemotaxis protein</fullName>
    </submittedName>
</protein>
<evidence type="ECO:0000313" key="14">
    <source>
        <dbReference type="Proteomes" id="UP000627166"/>
    </source>
</evidence>
<dbReference type="SMART" id="SM00283">
    <property type="entry name" value="MA"/>
    <property type="match status" value="1"/>
</dbReference>
<dbReference type="Proteomes" id="UP000627166">
    <property type="component" value="Unassembled WGS sequence"/>
</dbReference>
<dbReference type="PANTHER" id="PTHR32089:SF112">
    <property type="entry name" value="LYSOZYME-LIKE PROTEIN-RELATED"/>
    <property type="match status" value="1"/>
</dbReference>
<reference evidence="13 14" key="1">
    <citation type="submission" date="2020-08" db="EMBL/GenBank/DDBJ databases">
        <title>A Genomic Blueprint of the Chicken Gut Microbiome.</title>
        <authorList>
            <person name="Gilroy R."/>
            <person name="Ravi A."/>
            <person name="Getino M."/>
            <person name="Pursley I."/>
            <person name="Horton D.L."/>
            <person name="Alikhan N.-F."/>
            <person name="Baker D."/>
            <person name="Gharbi K."/>
            <person name="Hall N."/>
            <person name="Watson M."/>
            <person name="Adriaenssens E.M."/>
            <person name="Foster-Nyarko E."/>
            <person name="Jarju S."/>
            <person name="Secka A."/>
            <person name="Antonio M."/>
            <person name="Oren A."/>
            <person name="Chaudhuri R."/>
            <person name="La Ragione R.M."/>
            <person name="Hildebrand F."/>
            <person name="Pallen M.J."/>
        </authorList>
    </citation>
    <scope>NUCLEOTIDE SEQUENCE [LARGE SCALE GENOMIC DNA]</scope>
    <source>
        <strain evidence="13 14">N37</strain>
    </source>
</reference>
<keyword evidence="6 10" id="KW-0472">Membrane</keyword>
<proteinExistence type="inferred from homology"/>
<evidence type="ECO:0000256" key="5">
    <source>
        <dbReference type="ARBA" id="ARBA00022989"/>
    </source>
</evidence>
<keyword evidence="4 10" id="KW-0812">Transmembrane</keyword>
<dbReference type="InterPro" id="IPR033479">
    <property type="entry name" value="dCache_1"/>
</dbReference>
<dbReference type="InterPro" id="IPR004089">
    <property type="entry name" value="MCPsignal_dom"/>
</dbReference>